<feature type="region of interest" description="Disordered" evidence="1">
    <location>
        <begin position="371"/>
        <end position="504"/>
    </location>
</feature>
<gene>
    <name evidence="2" type="ORF">N0V87_007228</name>
</gene>
<name>A0A9W8WWH7_9PLEO</name>
<proteinExistence type="predicted"/>
<feature type="region of interest" description="Disordered" evidence="1">
    <location>
        <begin position="149"/>
        <end position="169"/>
    </location>
</feature>
<evidence type="ECO:0000313" key="2">
    <source>
        <dbReference type="EMBL" id="KAJ4333969.1"/>
    </source>
</evidence>
<dbReference type="Proteomes" id="UP001140562">
    <property type="component" value="Unassembled WGS sequence"/>
</dbReference>
<dbReference type="EMBL" id="JAPEUV010000085">
    <property type="protein sequence ID" value="KAJ4333969.1"/>
    <property type="molecule type" value="Genomic_DNA"/>
</dbReference>
<feature type="compositionally biased region" description="Acidic residues" evidence="1">
    <location>
        <begin position="149"/>
        <end position="160"/>
    </location>
</feature>
<evidence type="ECO:0000313" key="3">
    <source>
        <dbReference type="Proteomes" id="UP001140562"/>
    </source>
</evidence>
<comment type="caution">
    <text evidence="2">The sequence shown here is derived from an EMBL/GenBank/DDBJ whole genome shotgun (WGS) entry which is preliminary data.</text>
</comment>
<keyword evidence="3" id="KW-1185">Reference proteome</keyword>
<feature type="compositionally biased region" description="Polar residues" evidence="1">
    <location>
        <begin position="420"/>
        <end position="432"/>
    </location>
</feature>
<feature type="compositionally biased region" description="Basic and acidic residues" evidence="1">
    <location>
        <begin position="445"/>
        <end position="456"/>
    </location>
</feature>
<organism evidence="2 3">
    <name type="scientific">Didymella glomerata</name>
    <dbReference type="NCBI Taxonomy" id="749621"/>
    <lineage>
        <taxon>Eukaryota</taxon>
        <taxon>Fungi</taxon>
        <taxon>Dikarya</taxon>
        <taxon>Ascomycota</taxon>
        <taxon>Pezizomycotina</taxon>
        <taxon>Dothideomycetes</taxon>
        <taxon>Pleosporomycetidae</taxon>
        <taxon>Pleosporales</taxon>
        <taxon>Pleosporineae</taxon>
        <taxon>Didymellaceae</taxon>
        <taxon>Didymella</taxon>
    </lineage>
</organism>
<evidence type="ECO:0000256" key="1">
    <source>
        <dbReference type="SAM" id="MobiDB-lite"/>
    </source>
</evidence>
<reference evidence="2" key="1">
    <citation type="submission" date="2022-10" db="EMBL/GenBank/DDBJ databases">
        <title>Tapping the CABI collections for fungal endophytes: first genome assemblies for Collariella, Neodidymelliopsis, Ascochyta clinopodiicola, Didymella pomorum, Didymosphaeria variabile, Neocosmospora piperis and Neocucurbitaria cava.</title>
        <authorList>
            <person name="Hill R."/>
        </authorList>
    </citation>
    <scope>NUCLEOTIDE SEQUENCE</scope>
    <source>
        <strain evidence="2">IMI 360193</strain>
    </source>
</reference>
<dbReference type="AlphaFoldDB" id="A0A9W8WWH7"/>
<accession>A0A9W8WWH7</accession>
<dbReference type="OrthoDB" id="10612308at2759"/>
<sequence>MDYEAKIIGIFEVDGHDQKIAGTEEWTDPFARFQPEADDAKCEPYTEMFPPDVPEYLRGLLRGELRKVFVREEFRRSGLFYAGTPLRYHARRFITRFDEGDISGSVVLYEPRTTPPVLHRNSDSSDRSVGFPTSGYEYLTSLEYESTDAEDSLFSDDDDSAGTGATTPTIESDFEEDVQDTQALKEHIARADDFLTTTRIEVRGIEQSTSPPDTVSITDLLADGELEKDDLQIDPSILGLISSSANEALPLKLFEDKAPSDHPALTLLEFGLDTWADEVTATLFPSDSAPQLPELVFDGPDDDWFEFDKNEEEGMERQVAPQLPELAFDEVPLCDFAAYEYDESPELALLDFLQSHSITDLLANTLKTVTKPHLSPSPSSSDLARHVGAPGPVLSPSPDATDIAPKASPDSPSPGATYHVTATLSPDRTTPGSHPLPTEPGGSAHSHDTTQKLSDHKRLRTMNPSNARPTPNRPTTSHSRVQTRHVPSTLPLSVDKHHTHTRPS</sequence>
<protein>
    <submittedName>
        <fullName evidence="2">Uncharacterized protein</fullName>
    </submittedName>
</protein>
<feature type="compositionally biased region" description="Polar residues" evidence="1">
    <location>
        <begin position="462"/>
        <end position="480"/>
    </location>
</feature>